<evidence type="ECO:0000256" key="1">
    <source>
        <dbReference type="ARBA" id="ARBA00022884"/>
    </source>
</evidence>
<dbReference type="Proteomes" id="UP001396334">
    <property type="component" value="Unassembled WGS sequence"/>
</dbReference>
<gene>
    <name evidence="5" type="ORF">V6N11_052209</name>
</gene>
<dbReference type="InterPro" id="IPR000504">
    <property type="entry name" value="RRM_dom"/>
</dbReference>
<evidence type="ECO:0000313" key="6">
    <source>
        <dbReference type="Proteomes" id="UP001396334"/>
    </source>
</evidence>
<feature type="compositionally biased region" description="Polar residues" evidence="3">
    <location>
        <begin position="117"/>
        <end position="128"/>
    </location>
</feature>
<accession>A0ABR2U9B7</accession>
<evidence type="ECO:0000256" key="3">
    <source>
        <dbReference type="SAM" id="MobiDB-lite"/>
    </source>
</evidence>
<keyword evidence="1 2" id="KW-0694">RNA-binding</keyword>
<dbReference type="SMART" id="SM00360">
    <property type="entry name" value="RRM"/>
    <property type="match status" value="1"/>
</dbReference>
<feature type="compositionally biased region" description="Polar residues" evidence="3">
    <location>
        <begin position="276"/>
        <end position="299"/>
    </location>
</feature>
<dbReference type="Pfam" id="PF00076">
    <property type="entry name" value="RRM_1"/>
    <property type="match status" value="1"/>
</dbReference>
<proteinExistence type="predicted"/>
<reference evidence="5 6" key="1">
    <citation type="journal article" date="2024" name="G3 (Bethesda)">
        <title>Genome assembly of Hibiscus sabdariffa L. provides insights into metabolisms of medicinal natural products.</title>
        <authorList>
            <person name="Kim T."/>
        </authorList>
    </citation>
    <scope>NUCLEOTIDE SEQUENCE [LARGE SCALE GENOMIC DNA]</scope>
    <source>
        <strain evidence="5">TK-2024</strain>
        <tissue evidence="5">Old leaves</tissue>
    </source>
</reference>
<dbReference type="SUPFAM" id="SSF54928">
    <property type="entry name" value="RNA-binding domain, RBD"/>
    <property type="match status" value="1"/>
</dbReference>
<feature type="region of interest" description="Disordered" evidence="3">
    <location>
        <begin position="266"/>
        <end position="299"/>
    </location>
</feature>
<comment type="caution">
    <text evidence="5">The sequence shown here is derived from an EMBL/GenBank/DDBJ whole genome shotgun (WGS) entry which is preliminary data.</text>
</comment>
<feature type="region of interest" description="Disordered" evidence="3">
    <location>
        <begin position="116"/>
        <end position="146"/>
    </location>
</feature>
<dbReference type="InterPro" id="IPR012677">
    <property type="entry name" value="Nucleotide-bd_a/b_plait_sf"/>
</dbReference>
<dbReference type="PANTHER" id="PTHR23003">
    <property type="entry name" value="RNA RECOGNITION MOTIF RRM DOMAIN CONTAINING PROTEIN"/>
    <property type="match status" value="1"/>
</dbReference>
<evidence type="ECO:0000313" key="5">
    <source>
        <dbReference type="EMBL" id="KAK9046317.1"/>
    </source>
</evidence>
<keyword evidence="6" id="KW-1185">Reference proteome</keyword>
<dbReference type="InterPro" id="IPR035979">
    <property type="entry name" value="RBD_domain_sf"/>
</dbReference>
<dbReference type="PROSITE" id="PS50102">
    <property type="entry name" value="RRM"/>
    <property type="match status" value="1"/>
</dbReference>
<evidence type="ECO:0000256" key="2">
    <source>
        <dbReference type="PROSITE-ProRule" id="PRU00176"/>
    </source>
</evidence>
<organism evidence="5 6">
    <name type="scientific">Hibiscus sabdariffa</name>
    <name type="common">roselle</name>
    <dbReference type="NCBI Taxonomy" id="183260"/>
    <lineage>
        <taxon>Eukaryota</taxon>
        <taxon>Viridiplantae</taxon>
        <taxon>Streptophyta</taxon>
        <taxon>Embryophyta</taxon>
        <taxon>Tracheophyta</taxon>
        <taxon>Spermatophyta</taxon>
        <taxon>Magnoliopsida</taxon>
        <taxon>eudicotyledons</taxon>
        <taxon>Gunneridae</taxon>
        <taxon>Pentapetalae</taxon>
        <taxon>rosids</taxon>
        <taxon>malvids</taxon>
        <taxon>Malvales</taxon>
        <taxon>Malvaceae</taxon>
        <taxon>Malvoideae</taxon>
        <taxon>Hibiscus</taxon>
    </lineage>
</organism>
<dbReference type="CDD" id="cd00590">
    <property type="entry name" value="RRM_SF"/>
    <property type="match status" value="1"/>
</dbReference>
<protein>
    <recommendedName>
        <fullName evidence="4">RRM domain-containing protein</fullName>
    </recommendedName>
</protein>
<sequence>MERQRDRRGRSVHGLSGSNCFSVYVGNLSPKVKWRYLKKLFQRFGNVLDVFIPQKRDFSGFNFGFFRFSTIREAETAVLMFGGAWVVDRRIIVNLAKFNSRTSFWRKKRNYSWAVDHTQNNKNNSGDSAANKVENGECSQAETSDVKLGKGKEKLDKFSGDTKVSTEMNKMEVGRRLRITAIIGNNRTLEKGDSDMGNGRSLGECDLVGVNIEKNVEGPAETAEKNENENLLSFSKPNPNWAELLFKNQPACNENESVKVDWEVGSDSLGRKEPNSENINPKSSKTLGLNQNKPSSKNQITSYTKGLENPQSVGGKVLEEGQDTEKVIDWVSSADSEESFRNTERVFFPEWESKRERKKRYGSMNQLQDKVLSEKEKKKRDRAIPREKKNAKSCEFSELFGRSLSESDLVQHWEIVSKKEKKALEVGKSLGVEIDGNEEEVIRELADLDSN</sequence>
<dbReference type="InterPro" id="IPR050374">
    <property type="entry name" value="RRT5_SRSF_SR"/>
</dbReference>
<evidence type="ECO:0000259" key="4">
    <source>
        <dbReference type="PROSITE" id="PS50102"/>
    </source>
</evidence>
<dbReference type="EMBL" id="JBBPBN010000001">
    <property type="protein sequence ID" value="KAK9046317.1"/>
    <property type="molecule type" value="Genomic_DNA"/>
</dbReference>
<dbReference type="Gene3D" id="3.30.70.330">
    <property type="match status" value="1"/>
</dbReference>
<name>A0ABR2U9B7_9ROSI</name>
<feature type="domain" description="RRM" evidence="4">
    <location>
        <begin position="21"/>
        <end position="98"/>
    </location>
</feature>